<protein>
    <submittedName>
        <fullName evidence="1">Uncharacterized protein</fullName>
    </submittedName>
</protein>
<dbReference type="RefSeq" id="WP_052596240.1">
    <property type="nucleotide sequence ID" value="NZ_CP011112.1"/>
</dbReference>
<dbReference type="STRING" id="571913.VV02_25550"/>
<gene>
    <name evidence="1" type="ORF">VV02_25550</name>
</gene>
<proteinExistence type="predicted"/>
<dbReference type="AlphaFoldDB" id="A0A0K1JNY2"/>
<dbReference type="OrthoDB" id="5147675at2"/>
<organism evidence="1 2">
    <name type="scientific">Luteipulveratus mongoliensis</name>
    <dbReference type="NCBI Taxonomy" id="571913"/>
    <lineage>
        <taxon>Bacteria</taxon>
        <taxon>Bacillati</taxon>
        <taxon>Actinomycetota</taxon>
        <taxon>Actinomycetes</taxon>
        <taxon>Micrococcales</taxon>
        <taxon>Dermacoccaceae</taxon>
        <taxon>Luteipulveratus</taxon>
    </lineage>
</organism>
<name>A0A0K1JNY2_9MICO</name>
<sequence>MAHQEPGLTRLLTSAAFTRSRQVAVELADDAVRLRSLLLQVDTKRFGVGELEDVNGRLDVDIAYSVVEARVEELEEIPAAPPLCDLEPTTSARLRLVISALHYLVTENDAIHDKRPNGHVDDVAIVRWVTHVAGDQLPPLD</sequence>
<dbReference type="KEGG" id="lmoi:VV02_25550"/>
<keyword evidence="2" id="KW-1185">Reference proteome</keyword>
<dbReference type="Proteomes" id="UP000066480">
    <property type="component" value="Chromosome"/>
</dbReference>
<accession>A0A0K1JNY2</accession>
<dbReference type="EMBL" id="CP011112">
    <property type="protein sequence ID" value="AKU18429.1"/>
    <property type="molecule type" value="Genomic_DNA"/>
</dbReference>
<reference evidence="1 2" key="1">
    <citation type="submission" date="2015-03" db="EMBL/GenBank/DDBJ databases">
        <title>Luteipulveratus halotolerans sp. nov., a novel actinobacterium (Dermacoccaceae) from Sarawak, Malaysia.</title>
        <authorList>
            <person name="Juboi H."/>
            <person name="Basik A."/>
            <person name="Shamsul S.S."/>
            <person name="Arnold P."/>
            <person name="Schmitt E.K."/>
            <person name="Sanglier J.-J."/>
            <person name="Yeo T."/>
        </authorList>
    </citation>
    <scope>NUCLEOTIDE SEQUENCE [LARGE SCALE GENOMIC DNA]</scope>
    <source>
        <strain evidence="1 2">MN07-A0370</strain>
    </source>
</reference>
<evidence type="ECO:0000313" key="1">
    <source>
        <dbReference type="EMBL" id="AKU18429.1"/>
    </source>
</evidence>
<evidence type="ECO:0000313" key="2">
    <source>
        <dbReference type="Proteomes" id="UP000066480"/>
    </source>
</evidence>